<sequence length="507" mass="55648">MATMATVVVCKCGASKLRIKNITNILSYVKCESIVKCEPIRYHHVASHSCRNYVKQMQHKSFIACSRGNQRGVLGIALARSVSTIVVHEDHGHASKVPEGGGSSSRSVVSDGPTSGPVISTDVAPSSVVGPEEASTEGVPKTPPVPTEAVASSPVSEIVPTLGDIPEPPAIPPSVEELVETLPLSGEPTFASLGLGGWSPVGIVQNCMEYLHIGCDLPWWFSVMIGTAVVRILIFPLVIMAQRNAAKMSNNLPQIQTLQMKMTEARQTGNQLEAARYAQELVTFMNEKELSPLKNMVVPLAQAPLFISFFMGLRGMANVPVESMRTGGLFWFSDLTVPDQYYLMPLLTSFTMWITIEVGTDAMKVSSGNLQTMKYVLRAMPVCILPFTVNFPGVILVYWVSTNFISLMQVGFLRIPAVREFFKIDKTVTHSPDALPVKPKGFVKGLKESWTNMKISKELEERQRFDELRFQRAGRGPVQKTYKYDPTKPRQVSSIGKDTVAAKKRDG</sequence>
<dbReference type="PANTHER" id="PTHR12428">
    <property type="entry name" value="OXA1"/>
    <property type="match status" value="1"/>
</dbReference>
<evidence type="ECO:0000313" key="13">
    <source>
        <dbReference type="EMBL" id="PNF30466.1"/>
    </source>
</evidence>
<dbReference type="InParanoid" id="A0A2J7QPF2"/>
<feature type="region of interest" description="Disordered" evidence="10">
    <location>
        <begin position="92"/>
        <end position="153"/>
    </location>
</feature>
<feature type="transmembrane region" description="Helical" evidence="11">
    <location>
        <begin position="375"/>
        <end position="400"/>
    </location>
</feature>
<keyword evidence="3 9" id="KW-0812">Transmembrane</keyword>
<evidence type="ECO:0000256" key="11">
    <source>
        <dbReference type="SAM" id="Phobius"/>
    </source>
</evidence>
<evidence type="ECO:0000256" key="9">
    <source>
        <dbReference type="RuleBase" id="RU003945"/>
    </source>
</evidence>
<evidence type="ECO:0000256" key="1">
    <source>
        <dbReference type="ARBA" id="ARBA00004448"/>
    </source>
</evidence>
<dbReference type="InterPro" id="IPR028055">
    <property type="entry name" value="YidC/Oxa/ALB_C"/>
</dbReference>
<feature type="transmembrane region" description="Helical" evidence="11">
    <location>
        <begin position="297"/>
        <end position="321"/>
    </location>
</feature>
<keyword evidence="14" id="KW-1185">Reference proteome</keyword>
<protein>
    <recommendedName>
        <fullName evidence="12">Membrane insertase YidC/Oxa/ALB C-terminal domain-containing protein</fullName>
    </recommendedName>
</protein>
<keyword evidence="6 11" id="KW-1133">Transmembrane helix</keyword>
<evidence type="ECO:0000256" key="6">
    <source>
        <dbReference type="ARBA" id="ARBA00022989"/>
    </source>
</evidence>
<keyword evidence="8 11" id="KW-0472">Membrane</keyword>
<feature type="domain" description="Membrane insertase YidC/Oxa/ALB C-terminal" evidence="12">
    <location>
        <begin position="219"/>
        <end position="410"/>
    </location>
</feature>
<dbReference type="FunCoup" id="A0A2J7QPF2">
    <property type="interactions" value="1438"/>
</dbReference>
<dbReference type="GO" id="GO:0032979">
    <property type="term" value="P:protein insertion into mitochondrial inner membrane from matrix"/>
    <property type="evidence" value="ECO:0007669"/>
    <property type="project" value="TreeGrafter"/>
</dbReference>
<dbReference type="AlphaFoldDB" id="A0A2J7QPF2"/>
<evidence type="ECO:0000256" key="8">
    <source>
        <dbReference type="ARBA" id="ARBA00023136"/>
    </source>
</evidence>
<evidence type="ECO:0000259" key="12">
    <source>
        <dbReference type="Pfam" id="PF02096"/>
    </source>
</evidence>
<evidence type="ECO:0000256" key="3">
    <source>
        <dbReference type="ARBA" id="ARBA00022692"/>
    </source>
</evidence>
<dbReference type="GO" id="GO:0032977">
    <property type="term" value="F:membrane insertase activity"/>
    <property type="evidence" value="ECO:0007669"/>
    <property type="project" value="InterPro"/>
</dbReference>
<gene>
    <name evidence="13" type="ORF">B7P43_G12150</name>
</gene>
<dbReference type="EMBL" id="NEVH01012091">
    <property type="protein sequence ID" value="PNF30466.1"/>
    <property type="molecule type" value="Genomic_DNA"/>
</dbReference>
<keyword evidence="4" id="KW-0999">Mitochondrion inner membrane</keyword>
<comment type="subcellular location">
    <subcellularLocation>
        <location evidence="9">Membrane</location>
        <topology evidence="9">Multi-pass membrane protein</topology>
    </subcellularLocation>
    <subcellularLocation>
        <location evidence="1">Mitochondrion inner membrane</location>
        <topology evidence="1">Multi-pass membrane protein</topology>
    </subcellularLocation>
</comment>
<feature type="transmembrane region" description="Helical" evidence="11">
    <location>
        <begin position="341"/>
        <end position="363"/>
    </location>
</feature>
<dbReference type="CDD" id="cd20069">
    <property type="entry name" value="5TM_Oxa1-like"/>
    <property type="match status" value="1"/>
</dbReference>
<dbReference type="PANTHER" id="PTHR12428:SF66">
    <property type="entry name" value="MITOCHONDRIAL INNER MEMBRANE PROTEIN OXA1L"/>
    <property type="match status" value="1"/>
</dbReference>
<dbReference type="STRING" id="105785.A0A2J7QPF2"/>
<proteinExistence type="inferred from homology"/>
<feature type="region of interest" description="Disordered" evidence="10">
    <location>
        <begin position="477"/>
        <end position="507"/>
    </location>
</feature>
<organism evidence="13 14">
    <name type="scientific">Cryptotermes secundus</name>
    <dbReference type="NCBI Taxonomy" id="105785"/>
    <lineage>
        <taxon>Eukaryota</taxon>
        <taxon>Metazoa</taxon>
        <taxon>Ecdysozoa</taxon>
        <taxon>Arthropoda</taxon>
        <taxon>Hexapoda</taxon>
        <taxon>Insecta</taxon>
        <taxon>Pterygota</taxon>
        <taxon>Neoptera</taxon>
        <taxon>Polyneoptera</taxon>
        <taxon>Dictyoptera</taxon>
        <taxon>Blattodea</taxon>
        <taxon>Blattoidea</taxon>
        <taxon>Termitoidae</taxon>
        <taxon>Kalotermitidae</taxon>
        <taxon>Cryptotermitinae</taxon>
        <taxon>Cryptotermes</taxon>
    </lineage>
</organism>
<dbReference type="GO" id="GO:0005743">
    <property type="term" value="C:mitochondrial inner membrane"/>
    <property type="evidence" value="ECO:0007669"/>
    <property type="project" value="UniProtKB-SubCell"/>
</dbReference>
<dbReference type="Proteomes" id="UP000235965">
    <property type="component" value="Unassembled WGS sequence"/>
</dbReference>
<evidence type="ECO:0000256" key="5">
    <source>
        <dbReference type="ARBA" id="ARBA00022946"/>
    </source>
</evidence>
<dbReference type="NCBIfam" id="TIGR03592">
    <property type="entry name" value="yidC_oxa1_cterm"/>
    <property type="match status" value="1"/>
</dbReference>
<evidence type="ECO:0000256" key="2">
    <source>
        <dbReference type="ARBA" id="ARBA00009877"/>
    </source>
</evidence>
<accession>A0A2J7QPF2</accession>
<evidence type="ECO:0000256" key="7">
    <source>
        <dbReference type="ARBA" id="ARBA00023128"/>
    </source>
</evidence>
<dbReference type="OrthoDB" id="2148490at2759"/>
<keyword evidence="5" id="KW-0809">Transit peptide</keyword>
<evidence type="ECO:0000256" key="4">
    <source>
        <dbReference type="ARBA" id="ARBA00022792"/>
    </source>
</evidence>
<keyword evidence="7" id="KW-0496">Mitochondrion</keyword>
<comment type="caution">
    <text evidence="13">The sequence shown here is derived from an EMBL/GenBank/DDBJ whole genome shotgun (WGS) entry which is preliminary data.</text>
</comment>
<feature type="transmembrane region" description="Helical" evidence="11">
    <location>
        <begin position="217"/>
        <end position="239"/>
    </location>
</feature>
<dbReference type="Pfam" id="PF02096">
    <property type="entry name" value="60KD_IMP"/>
    <property type="match status" value="1"/>
</dbReference>
<name>A0A2J7QPF2_9NEOP</name>
<dbReference type="InterPro" id="IPR001708">
    <property type="entry name" value="YidC/ALB3/OXA1/COX18"/>
</dbReference>
<reference evidence="13 14" key="1">
    <citation type="submission" date="2017-12" db="EMBL/GenBank/DDBJ databases">
        <title>Hemimetabolous genomes reveal molecular basis of termite eusociality.</title>
        <authorList>
            <person name="Harrison M.C."/>
            <person name="Jongepier E."/>
            <person name="Robertson H.M."/>
            <person name="Arning N."/>
            <person name="Bitard-Feildel T."/>
            <person name="Chao H."/>
            <person name="Childers C.P."/>
            <person name="Dinh H."/>
            <person name="Doddapaneni H."/>
            <person name="Dugan S."/>
            <person name="Gowin J."/>
            <person name="Greiner C."/>
            <person name="Han Y."/>
            <person name="Hu H."/>
            <person name="Hughes D.S.T."/>
            <person name="Huylmans A.-K."/>
            <person name="Kemena C."/>
            <person name="Kremer L.P.M."/>
            <person name="Lee S.L."/>
            <person name="Lopez-Ezquerra A."/>
            <person name="Mallet L."/>
            <person name="Monroy-Kuhn J.M."/>
            <person name="Moser A."/>
            <person name="Murali S.C."/>
            <person name="Muzny D.M."/>
            <person name="Otani S."/>
            <person name="Piulachs M.-D."/>
            <person name="Poelchau M."/>
            <person name="Qu J."/>
            <person name="Schaub F."/>
            <person name="Wada-Katsumata A."/>
            <person name="Worley K.C."/>
            <person name="Xie Q."/>
            <person name="Ylla G."/>
            <person name="Poulsen M."/>
            <person name="Gibbs R.A."/>
            <person name="Schal C."/>
            <person name="Richards S."/>
            <person name="Belles X."/>
            <person name="Korb J."/>
            <person name="Bornberg-Bauer E."/>
        </authorList>
    </citation>
    <scope>NUCLEOTIDE SEQUENCE [LARGE SCALE GENOMIC DNA]</scope>
    <source>
        <tissue evidence="13">Whole body</tissue>
    </source>
</reference>
<evidence type="ECO:0000313" key="14">
    <source>
        <dbReference type="Proteomes" id="UP000235965"/>
    </source>
</evidence>
<evidence type="ECO:0000256" key="10">
    <source>
        <dbReference type="SAM" id="MobiDB-lite"/>
    </source>
</evidence>
<comment type="similarity">
    <text evidence="2 9">Belongs to the OXA1/ALB3/YidC family.</text>
</comment>